<evidence type="ECO:0000256" key="4">
    <source>
        <dbReference type="ARBA" id="ARBA00012815"/>
    </source>
</evidence>
<dbReference type="SUPFAM" id="SSF52954">
    <property type="entry name" value="Class II aaRS ABD-related"/>
    <property type="match status" value="1"/>
</dbReference>
<keyword evidence="6" id="KW-0436">Ligase</keyword>
<evidence type="ECO:0000256" key="1">
    <source>
        <dbReference type="ARBA" id="ARBA00004496"/>
    </source>
</evidence>
<dbReference type="InterPro" id="IPR004516">
    <property type="entry name" value="HisRS/HisZ"/>
</dbReference>
<keyword evidence="7" id="KW-0547">Nucleotide-binding</keyword>
<feature type="domain" description="Aminoacyl-transfer RNA synthetases class-II family profile" evidence="13">
    <location>
        <begin position="1"/>
        <end position="315"/>
    </location>
</feature>
<dbReference type="Gene3D" id="3.40.50.800">
    <property type="entry name" value="Anticodon-binding domain"/>
    <property type="match status" value="1"/>
</dbReference>
<dbReference type="InterPro" id="IPR045864">
    <property type="entry name" value="aa-tRNA-synth_II/BPL/LPL"/>
</dbReference>
<evidence type="ECO:0000256" key="9">
    <source>
        <dbReference type="ARBA" id="ARBA00022917"/>
    </source>
</evidence>
<keyword evidence="5" id="KW-0963">Cytoplasm</keyword>
<evidence type="ECO:0000256" key="3">
    <source>
        <dbReference type="ARBA" id="ARBA00011738"/>
    </source>
</evidence>
<evidence type="ECO:0000256" key="8">
    <source>
        <dbReference type="ARBA" id="ARBA00022840"/>
    </source>
</evidence>
<dbReference type="InterPro" id="IPR033656">
    <property type="entry name" value="HisRS_anticodon"/>
</dbReference>
<dbReference type="GO" id="GO:0005737">
    <property type="term" value="C:cytoplasm"/>
    <property type="evidence" value="ECO:0007669"/>
    <property type="project" value="UniProtKB-SubCell"/>
</dbReference>
<keyword evidence="9" id="KW-0648">Protein biosynthesis</keyword>
<dbReference type="Pfam" id="PF13393">
    <property type="entry name" value="tRNA-synt_His"/>
    <property type="match status" value="1"/>
</dbReference>
<protein>
    <recommendedName>
        <fullName evidence="4">histidine--tRNA ligase</fullName>
        <ecNumber evidence="4">6.1.1.21</ecNumber>
    </recommendedName>
    <alternativeName>
        <fullName evidence="11">Histidyl-tRNA synthetase</fullName>
    </alternativeName>
</protein>
<gene>
    <name evidence="14" type="ORF">METZ01_LOCUS63820</name>
</gene>
<comment type="catalytic activity">
    <reaction evidence="12">
        <text>tRNA(His) + L-histidine + ATP = L-histidyl-tRNA(His) + AMP + diphosphate + H(+)</text>
        <dbReference type="Rhea" id="RHEA:17313"/>
        <dbReference type="Rhea" id="RHEA-COMP:9665"/>
        <dbReference type="Rhea" id="RHEA-COMP:9689"/>
        <dbReference type="ChEBI" id="CHEBI:15378"/>
        <dbReference type="ChEBI" id="CHEBI:30616"/>
        <dbReference type="ChEBI" id="CHEBI:33019"/>
        <dbReference type="ChEBI" id="CHEBI:57595"/>
        <dbReference type="ChEBI" id="CHEBI:78442"/>
        <dbReference type="ChEBI" id="CHEBI:78527"/>
        <dbReference type="ChEBI" id="CHEBI:456215"/>
        <dbReference type="EC" id="6.1.1.21"/>
    </reaction>
</comment>
<dbReference type="InterPro" id="IPR041715">
    <property type="entry name" value="HisRS-like_core"/>
</dbReference>
<evidence type="ECO:0000256" key="10">
    <source>
        <dbReference type="ARBA" id="ARBA00023146"/>
    </source>
</evidence>
<evidence type="ECO:0000256" key="6">
    <source>
        <dbReference type="ARBA" id="ARBA00022598"/>
    </source>
</evidence>
<name>A0A381T411_9ZZZZ</name>
<evidence type="ECO:0000256" key="11">
    <source>
        <dbReference type="ARBA" id="ARBA00030619"/>
    </source>
</evidence>
<comment type="subunit">
    <text evidence="3">Homodimer.</text>
</comment>
<dbReference type="CDD" id="cd00773">
    <property type="entry name" value="HisRS-like_core"/>
    <property type="match status" value="1"/>
</dbReference>
<dbReference type="PANTHER" id="PTHR43707:SF1">
    <property type="entry name" value="HISTIDINE--TRNA LIGASE, MITOCHONDRIAL-RELATED"/>
    <property type="match status" value="1"/>
</dbReference>
<evidence type="ECO:0000313" key="14">
    <source>
        <dbReference type="EMBL" id="SVA10966.1"/>
    </source>
</evidence>
<dbReference type="EMBL" id="UINC01003997">
    <property type="protein sequence ID" value="SVA10966.1"/>
    <property type="molecule type" value="Genomic_DNA"/>
</dbReference>
<dbReference type="InterPro" id="IPR004154">
    <property type="entry name" value="Anticodon-bd"/>
</dbReference>
<keyword evidence="8" id="KW-0067">ATP-binding</keyword>
<dbReference type="GO" id="GO:0005524">
    <property type="term" value="F:ATP binding"/>
    <property type="evidence" value="ECO:0007669"/>
    <property type="project" value="UniProtKB-KW"/>
</dbReference>
<dbReference type="GO" id="GO:0006427">
    <property type="term" value="P:histidyl-tRNA aminoacylation"/>
    <property type="evidence" value="ECO:0007669"/>
    <property type="project" value="InterPro"/>
</dbReference>
<dbReference type="AlphaFoldDB" id="A0A381T411"/>
<dbReference type="Pfam" id="PF03129">
    <property type="entry name" value="HGTP_anticodon"/>
    <property type="match status" value="1"/>
</dbReference>
<organism evidence="14">
    <name type="scientific">marine metagenome</name>
    <dbReference type="NCBI Taxonomy" id="408172"/>
    <lineage>
        <taxon>unclassified sequences</taxon>
        <taxon>metagenomes</taxon>
        <taxon>ecological metagenomes</taxon>
    </lineage>
</organism>
<evidence type="ECO:0000256" key="12">
    <source>
        <dbReference type="ARBA" id="ARBA00047639"/>
    </source>
</evidence>
<proteinExistence type="inferred from homology"/>
<dbReference type="InterPro" id="IPR015807">
    <property type="entry name" value="His-tRNA-ligase"/>
</dbReference>
<reference evidence="14" key="1">
    <citation type="submission" date="2018-05" db="EMBL/GenBank/DDBJ databases">
        <authorList>
            <person name="Lanie J.A."/>
            <person name="Ng W.-L."/>
            <person name="Kazmierczak K.M."/>
            <person name="Andrzejewski T.M."/>
            <person name="Davidsen T.M."/>
            <person name="Wayne K.J."/>
            <person name="Tettelin H."/>
            <person name="Glass J.I."/>
            <person name="Rusch D."/>
            <person name="Podicherti R."/>
            <person name="Tsui H.-C.T."/>
            <person name="Winkler M.E."/>
        </authorList>
    </citation>
    <scope>NUCLEOTIDE SEQUENCE</scope>
</reference>
<accession>A0A381T411</accession>
<dbReference type="FunFam" id="3.30.930.10:FF:000005">
    <property type="entry name" value="Histidine--tRNA ligase"/>
    <property type="match status" value="1"/>
</dbReference>
<evidence type="ECO:0000259" key="13">
    <source>
        <dbReference type="PROSITE" id="PS50862"/>
    </source>
</evidence>
<evidence type="ECO:0000256" key="2">
    <source>
        <dbReference type="ARBA" id="ARBA00008226"/>
    </source>
</evidence>
<dbReference type="HAMAP" id="MF_00127">
    <property type="entry name" value="His_tRNA_synth"/>
    <property type="match status" value="1"/>
</dbReference>
<evidence type="ECO:0000256" key="7">
    <source>
        <dbReference type="ARBA" id="ARBA00022741"/>
    </source>
</evidence>
<dbReference type="GO" id="GO:0004821">
    <property type="term" value="F:histidine-tRNA ligase activity"/>
    <property type="evidence" value="ECO:0007669"/>
    <property type="project" value="UniProtKB-EC"/>
</dbReference>
<dbReference type="PROSITE" id="PS50862">
    <property type="entry name" value="AA_TRNA_LIGASE_II"/>
    <property type="match status" value="1"/>
</dbReference>
<dbReference type="SUPFAM" id="SSF55681">
    <property type="entry name" value="Class II aaRS and biotin synthetases"/>
    <property type="match status" value="1"/>
</dbReference>
<comment type="subcellular location">
    <subcellularLocation>
        <location evidence="1">Cytoplasm</location>
    </subcellularLocation>
</comment>
<dbReference type="InterPro" id="IPR006195">
    <property type="entry name" value="aa-tRNA-synth_II"/>
</dbReference>
<dbReference type="InterPro" id="IPR036621">
    <property type="entry name" value="Anticodon-bd_dom_sf"/>
</dbReference>
<sequence>MSKKTPVVRGLRDIYPGESERFDMVERSMIEIIRKYGYQEIRLPILEAIDLFSRGLGEATDAVEKEMYTLEDRDHDILALRPEGTASCVRAVIDRNMTREGKPRLWYAGPMFRYERPQKGRYRQFYQIGAEAFGLAGPDVDAELIFMGHDMWKLLGLESAVELEMNTIGSGDSRRAYSEALVKYLNPRKKELDADSERRLTTNPMRILDSKNSSTQKLLESAPDPHDFIDSASRAHFEGVCEYLDHEGINFRVNPRLVRGLDYYTDTVFEWVTDELGSQGTICAGGRYNGLVERLGGPSVPAAGFAAGLDRVVLLHETLGMNADESAADVYVIVMESQHEAYARRLAQFMRRETSLRIRQHLGGGKVGVQMRQADRSGARWAVIVGDEEVAENRVALKWLREETEQESLDFEQLATCLNRAVESH</sequence>
<dbReference type="PIRSF" id="PIRSF001549">
    <property type="entry name" value="His-tRNA_synth"/>
    <property type="match status" value="1"/>
</dbReference>
<dbReference type="Gene3D" id="3.30.930.10">
    <property type="entry name" value="Bira Bifunctional Protein, Domain 2"/>
    <property type="match status" value="1"/>
</dbReference>
<dbReference type="CDD" id="cd00859">
    <property type="entry name" value="HisRS_anticodon"/>
    <property type="match status" value="1"/>
</dbReference>
<dbReference type="EC" id="6.1.1.21" evidence="4"/>
<dbReference type="NCBIfam" id="TIGR00442">
    <property type="entry name" value="hisS"/>
    <property type="match status" value="1"/>
</dbReference>
<keyword evidence="10" id="KW-0030">Aminoacyl-tRNA synthetase</keyword>
<dbReference type="PANTHER" id="PTHR43707">
    <property type="entry name" value="HISTIDYL-TRNA SYNTHETASE"/>
    <property type="match status" value="1"/>
</dbReference>
<comment type="similarity">
    <text evidence="2">Belongs to the class-II aminoacyl-tRNA synthetase family.</text>
</comment>
<evidence type="ECO:0000256" key="5">
    <source>
        <dbReference type="ARBA" id="ARBA00022490"/>
    </source>
</evidence>